<dbReference type="GO" id="GO:0000981">
    <property type="term" value="F:DNA-binding transcription factor activity, RNA polymerase II-specific"/>
    <property type="evidence" value="ECO:0000318"/>
    <property type="project" value="GO_Central"/>
</dbReference>
<dbReference type="EMBL" id="KI397142">
    <property type="protein sequence ID" value="ERM96627.1"/>
    <property type="molecule type" value="Genomic_DNA"/>
</dbReference>
<evidence type="ECO:0000256" key="3">
    <source>
        <dbReference type="ARBA" id="ARBA00023125"/>
    </source>
</evidence>
<dbReference type="InterPro" id="IPR054502">
    <property type="entry name" value="bHLH-TF_ACT-like_plant"/>
</dbReference>
<dbReference type="GO" id="GO:0000978">
    <property type="term" value="F:RNA polymerase II cis-regulatory region sequence-specific DNA binding"/>
    <property type="evidence" value="ECO:0000318"/>
    <property type="project" value="GO_Central"/>
</dbReference>
<dbReference type="STRING" id="13333.W1NLC0"/>
<comment type="subcellular location">
    <subcellularLocation>
        <location evidence="1">Nucleus</location>
    </subcellularLocation>
</comment>
<feature type="compositionally biased region" description="Basic and acidic residues" evidence="6">
    <location>
        <begin position="150"/>
        <end position="160"/>
    </location>
</feature>
<dbReference type="Pfam" id="PF00010">
    <property type="entry name" value="HLH"/>
    <property type="match status" value="1"/>
</dbReference>
<dbReference type="GO" id="GO:0010052">
    <property type="term" value="P:guard cell differentiation"/>
    <property type="evidence" value="ECO:0007669"/>
    <property type="project" value="InterPro"/>
</dbReference>
<dbReference type="InterPro" id="IPR044283">
    <property type="entry name" value="FAMA/SPEECHLESS/MUTE-like"/>
</dbReference>
<dbReference type="PROSITE" id="PS50888">
    <property type="entry name" value="BHLH"/>
    <property type="match status" value="1"/>
</dbReference>
<feature type="region of interest" description="Disordered" evidence="6">
    <location>
        <begin position="122"/>
        <end position="188"/>
    </location>
</feature>
<dbReference type="GO" id="GO:0005634">
    <property type="term" value="C:nucleus"/>
    <property type="evidence" value="ECO:0007669"/>
    <property type="project" value="UniProtKB-SubCell"/>
</dbReference>
<keyword evidence="5" id="KW-0539">Nucleus</keyword>
<feature type="domain" description="BHLH" evidence="7">
    <location>
        <begin position="186"/>
        <end position="237"/>
    </location>
</feature>
<evidence type="ECO:0000256" key="2">
    <source>
        <dbReference type="ARBA" id="ARBA00023015"/>
    </source>
</evidence>
<dbReference type="HOGENOM" id="CLU_044652_2_0_1"/>
<dbReference type="OMA" id="SYSAQWN"/>
<dbReference type="PANTHER" id="PTHR46684">
    <property type="entry name" value="TRANSCRIPTION FACTOR FAMA"/>
    <property type="match status" value="1"/>
</dbReference>
<dbReference type="eggNOG" id="ENOG502QSKY">
    <property type="taxonomic scope" value="Eukaryota"/>
</dbReference>
<feature type="compositionally biased region" description="Polar residues" evidence="6">
    <location>
        <begin position="125"/>
        <end position="135"/>
    </location>
</feature>
<feature type="compositionally biased region" description="Basic residues" evidence="6">
    <location>
        <begin position="168"/>
        <end position="179"/>
    </location>
</feature>
<dbReference type="Gramene" id="ERM96627">
    <property type="protein sequence ID" value="ERM96627"/>
    <property type="gene ID" value="AMTR_s00001p00272070"/>
</dbReference>
<dbReference type="CDD" id="cd11448">
    <property type="entry name" value="bHLH_AtFAMA_like"/>
    <property type="match status" value="1"/>
</dbReference>
<dbReference type="InterPro" id="IPR036638">
    <property type="entry name" value="HLH_DNA-bd_sf"/>
</dbReference>
<dbReference type="GO" id="GO:0046983">
    <property type="term" value="F:protein dimerization activity"/>
    <property type="evidence" value="ECO:0007669"/>
    <property type="project" value="InterPro"/>
</dbReference>
<dbReference type="KEGG" id="atr:18424562"/>
<dbReference type="SUPFAM" id="SSF47459">
    <property type="entry name" value="HLH, helix-loop-helix DNA-binding domain"/>
    <property type="match status" value="1"/>
</dbReference>
<keyword evidence="9" id="KW-1185">Reference proteome</keyword>
<keyword evidence="4" id="KW-0804">Transcription</keyword>
<keyword evidence="2" id="KW-0805">Transcription regulation</keyword>
<evidence type="ECO:0000313" key="8">
    <source>
        <dbReference type="EMBL" id="ERM96627.1"/>
    </source>
</evidence>
<dbReference type="Gene3D" id="4.10.280.10">
    <property type="entry name" value="Helix-loop-helix DNA-binding domain"/>
    <property type="match status" value="1"/>
</dbReference>
<dbReference type="Pfam" id="PF22754">
    <property type="entry name" value="bHLH-TF_ACT-like_plant"/>
    <property type="match status" value="1"/>
</dbReference>
<evidence type="ECO:0000256" key="1">
    <source>
        <dbReference type="ARBA" id="ARBA00004123"/>
    </source>
</evidence>
<evidence type="ECO:0000259" key="7">
    <source>
        <dbReference type="PROSITE" id="PS50888"/>
    </source>
</evidence>
<name>W1NLC0_AMBTC</name>
<accession>W1NLC0</accession>
<evidence type="ECO:0000256" key="5">
    <source>
        <dbReference type="ARBA" id="ARBA00023242"/>
    </source>
</evidence>
<gene>
    <name evidence="8" type="ORF">AMTR_s00001p00272070</name>
</gene>
<evidence type="ECO:0000256" key="6">
    <source>
        <dbReference type="SAM" id="MobiDB-lite"/>
    </source>
</evidence>
<protein>
    <recommendedName>
        <fullName evidence="7">BHLH domain-containing protein</fullName>
    </recommendedName>
</protein>
<reference evidence="9" key="1">
    <citation type="journal article" date="2013" name="Science">
        <title>The Amborella genome and the evolution of flowering plants.</title>
        <authorList>
            <consortium name="Amborella Genome Project"/>
        </authorList>
    </citation>
    <scope>NUCLEOTIDE SEQUENCE [LARGE SCALE GENOMIC DNA]</scope>
</reference>
<evidence type="ECO:0000313" key="9">
    <source>
        <dbReference type="Proteomes" id="UP000017836"/>
    </source>
</evidence>
<dbReference type="PANTHER" id="PTHR46684:SF16">
    <property type="entry name" value="TRANSCRIPTION FACTOR BHLH67-LIKE ISOFORM X2"/>
    <property type="match status" value="1"/>
</dbReference>
<dbReference type="SMART" id="SM00353">
    <property type="entry name" value="HLH"/>
    <property type="match status" value="1"/>
</dbReference>
<sequence>MQGPIDPCCLQAFVEHQTLECLDQGNGVDLGAPAWAPTLGAEGLRLGDNWFTSFCSLSPQKSAMPNLSFLNILEPARASGLCPYFMDSSHIQALELESCITHVSETYSPEKPGAKDIRKLEEAASSVNREPNSPENGRDHNSGSSSGWVRELRAQPEAKHLSTGAVRERKKRKRSKACKNSREVESQRMTHIAVERNRRKQMNEHLNALRSLMPASFIQRGDQASIIGGAIDFVKELEQLLQSLQAKKQTRQSEEGYSPTSSTVPFNGFFSSPQYTTYSNFKYMVDGLMDQRGNEFKAENKSAVADIEVTLIQTHANLKILSPRRPGQLLKTIAALENLELTILHLNITTIQHSVLYSFNLKIEEGCKLGSADEIAAAVHQIFSFINEN</sequence>
<dbReference type="GO" id="GO:0006357">
    <property type="term" value="P:regulation of transcription by RNA polymerase II"/>
    <property type="evidence" value="ECO:0000318"/>
    <property type="project" value="GO_Central"/>
</dbReference>
<evidence type="ECO:0000256" key="4">
    <source>
        <dbReference type="ARBA" id="ARBA00023163"/>
    </source>
</evidence>
<organism evidence="8 9">
    <name type="scientific">Amborella trichopoda</name>
    <dbReference type="NCBI Taxonomy" id="13333"/>
    <lineage>
        <taxon>Eukaryota</taxon>
        <taxon>Viridiplantae</taxon>
        <taxon>Streptophyta</taxon>
        <taxon>Embryophyta</taxon>
        <taxon>Tracheophyta</taxon>
        <taxon>Spermatophyta</taxon>
        <taxon>Magnoliopsida</taxon>
        <taxon>Amborellales</taxon>
        <taxon>Amborellaceae</taxon>
        <taxon>Amborella</taxon>
    </lineage>
</organism>
<keyword evidence="3" id="KW-0238">DNA-binding</keyword>
<dbReference type="Proteomes" id="UP000017836">
    <property type="component" value="Unassembled WGS sequence"/>
</dbReference>
<dbReference type="AlphaFoldDB" id="W1NLC0"/>
<dbReference type="InterPro" id="IPR011598">
    <property type="entry name" value="bHLH_dom"/>
</dbReference>
<proteinExistence type="predicted"/>
<dbReference type="OrthoDB" id="1918339at2759"/>